<comment type="caution">
    <text evidence="2">The sequence shown here is derived from an EMBL/GenBank/DDBJ whole genome shotgun (WGS) entry which is preliminary data.</text>
</comment>
<dbReference type="AlphaFoldDB" id="A0A819C5B3"/>
<accession>A0A819C5B3</accession>
<dbReference type="InterPro" id="IPR009836">
    <property type="entry name" value="GRDP-like"/>
</dbReference>
<keyword evidence="4" id="KW-1185">Reference proteome</keyword>
<dbReference type="SMART" id="SM00256">
    <property type="entry name" value="FBOX"/>
    <property type="match status" value="1"/>
</dbReference>
<dbReference type="InterPro" id="IPR001810">
    <property type="entry name" value="F-box_dom"/>
</dbReference>
<dbReference type="Proteomes" id="UP000663842">
    <property type="component" value="Unassembled WGS sequence"/>
</dbReference>
<evidence type="ECO:0000313" key="2">
    <source>
        <dbReference type="EMBL" id="CAF3813156.1"/>
    </source>
</evidence>
<dbReference type="PANTHER" id="PTHR34365:SF7">
    <property type="entry name" value="GLYCINE-RICH DOMAIN-CONTAINING PROTEIN 1"/>
    <property type="match status" value="1"/>
</dbReference>
<name>A0A819C5B3_9BILA</name>
<dbReference type="Pfam" id="PF12937">
    <property type="entry name" value="F-box-like"/>
    <property type="match status" value="1"/>
</dbReference>
<organism evidence="2 4">
    <name type="scientific">Rotaria magnacalcarata</name>
    <dbReference type="NCBI Taxonomy" id="392030"/>
    <lineage>
        <taxon>Eukaryota</taxon>
        <taxon>Metazoa</taxon>
        <taxon>Spiralia</taxon>
        <taxon>Gnathifera</taxon>
        <taxon>Rotifera</taxon>
        <taxon>Eurotatoria</taxon>
        <taxon>Bdelloidea</taxon>
        <taxon>Philodinida</taxon>
        <taxon>Philodinidae</taxon>
        <taxon>Rotaria</taxon>
    </lineage>
</organism>
<dbReference type="PROSITE" id="PS50181">
    <property type="entry name" value="FBOX"/>
    <property type="match status" value="1"/>
</dbReference>
<feature type="domain" description="F-box" evidence="1">
    <location>
        <begin position="36"/>
        <end position="82"/>
    </location>
</feature>
<dbReference type="PANTHER" id="PTHR34365">
    <property type="entry name" value="ENOLASE (DUF1399)"/>
    <property type="match status" value="1"/>
</dbReference>
<gene>
    <name evidence="2" type="ORF">OVN521_LOCUS4571</name>
    <name evidence="3" type="ORF">UXM345_LOCUS14002</name>
</gene>
<protein>
    <recommendedName>
        <fullName evidence="1">F-box domain-containing protein</fullName>
    </recommendedName>
</protein>
<dbReference type="Gene3D" id="1.20.1280.50">
    <property type="match status" value="1"/>
</dbReference>
<dbReference type="InterPro" id="IPR036047">
    <property type="entry name" value="F-box-like_dom_sf"/>
</dbReference>
<reference evidence="2" key="1">
    <citation type="submission" date="2021-02" db="EMBL/GenBank/DDBJ databases">
        <authorList>
            <person name="Nowell W R."/>
        </authorList>
    </citation>
    <scope>NUCLEOTIDE SEQUENCE</scope>
</reference>
<proteinExistence type="predicted"/>
<evidence type="ECO:0000259" key="1">
    <source>
        <dbReference type="PROSITE" id="PS50181"/>
    </source>
</evidence>
<sequence>MEEDESMKTRIQKRSPPLVTWKHSWSTNEMQNALTASDFKLVPTEVMLQIFKFLSVHDLSNSSLVCRLFKMICDQDDIWKLKCKCKLIHFFRLHLISDHHDIASTKLHSKSFKQIYMEWMYEKYLRNAELEEVEVVYRERSSRVACGMRCGPPQYPLRPAGKHHFVPIGDFRQHPNESEKISIELSVDVDGTARELISLLEKASQFQAEWRQSCIIKQMITRYYRFMQLKATCPNNILLIPTLDIETIWQTHLLRPQMYREDCIRLFHRVIDHSLLATEIEQFLKEQAFIDTCKLYEERFGEQYCPLPKAKDDVKIAPKYVHPVFGSLKCIIPIYLYWDETYFTFSSKISVNCNENPFSFTEADITLDGNWLDLCKKFMKDMRSQIPIREYYRDSNEIDLSTSAMKRLMKSYERFLYMATKYPPSNGYSFVHPTYAIDIIWHSHMQEPLKYASDCIRLIGYVIDHTPWPSVDENKMKNSCNDTINAWKKEFESDMSTDHLYNTKGDSCNYWND</sequence>
<dbReference type="Pfam" id="PF07173">
    <property type="entry name" value="GRDP-like"/>
    <property type="match status" value="2"/>
</dbReference>
<dbReference type="EMBL" id="CAJOBG010000427">
    <property type="protein sequence ID" value="CAF3813156.1"/>
    <property type="molecule type" value="Genomic_DNA"/>
</dbReference>
<dbReference type="Proteomes" id="UP000663866">
    <property type="component" value="Unassembled WGS sequence"/>
</dbReference>
<evidence type="ECO:0000313" key="4">
    <source>
        <dbReference type="Proteomes" id="UP000663866"/>
    </source>
</evidence>
<dbReference type="SUPFAM" id="SSF81383">
    <property type="entry name" value="F-box domain"/>
    <property type="match status" value="1"/>
</dbReference>
<evidence type="ECO:0000313" key="3">
    <source>
        <dbReference type="EMBL" id="CAF3962471.1"/>
    </source>
</evidence>
<dbReference type="EMBL" id="CAJOBF010001555">
    <property type="protein sequence ID" value="CAF3962471.1"/>
    <property type="molecule type" value="Genomic_DNA"/>
</dbReference>